<accession>A0A430HIM0</accession>
<dbReference type="OrthoDB" id="8536404at2"/>
<feature type="chain" id="PRO_5019454142" evidence="1">
    <location>
        <begin position="26"/>
        <end position="193"/>
    </location>
</feature>
<organism evidence="2 3">
    <name type="scientific">Massilia atriviolacea</name>
    <dbReference type="NCBI Taxonomy" id="2495579"/>
    <lineage>
        <taxon>Bacteria</taxon>
        <taxon>Pseudomonadati</taxon>
        <taxon>Pseudomonadota</taxon>
        <taxon>Betaproteobacteria</taxon>
        <taxon>Burkholderiales</taxon>
        <taxon>Oxalobacteraceae</taxon>
        <taxon>Telluria group</taxon>
        <taxon>Massilia</taxon>
    </lineage>
</organism>
<protein>
    <submittedName>
        <fullName evidence="2">DUF3617 domain-containing protein</fullName>
    </submittedName>
</protein>
<keyword evidence="3" id="KW-1185">Reference proteome</keyword>
<name>A0A430HIM0_9BURK</name>
<feature type="signal peptide" evidence="1">
    <location>
        <begin position="1"/>
        <end position="25"/>
    </location>
</feature>
<keyword evidence="1" id="KW-0732">Signal</keyword>
<evidence type="ECO:0000256" key="1">
    <source>
        <dbReference type="SAM" id="SignalP"/>
    </source>
</evidence>
<reference evidence="2 3" key="1">
    <citation type="submission" date="2018-12" db="EMBL/GenBank/DDBJ databases">
        <authorList>
            <person name="Yang E."/>
        </authorList>
    </citation>
    <scope>NUCLEOTIDE SEQUENCE [LARGE SCALE GENOMIC DNA]</scope>
    <source>
        <strain evidence="2 3">SOD</strain>
    </source>
</reference>
<dbReference type="Proteomes" id="UP000278085">
    <property type="component" value="Unassembled WGS sequence"/>
</dbReference>
<evidence type="ECO:0000313" key="2">
    <source>
        <dbReference type="EMBL" id="RSZ57377.1"/>
    </source>
</evidence>
<dbReference type="Pfam" id="PF12276">
    <property type="entry name" value="DUF3617"/>
    <property type="match status" value="1"/>
</dbReference>
<proteinExistence type="predicted"/>
<dbReference type="RefSeq" id="WP_126075721.1">
    <property type="nucleotide sequence ID" value="NZ_CP051166.1"/>
</dbReference>
<dbReference type="EMBL" id="RXLQ01000010">
    <property type="protein sequence ID" value="RSZ57377.1"/>
    <property type="molecule type" value="Genomic_DNA"/>
</dbReference>
<comment type="caution">
    <text evidence="2">The sequence shown here is derived from an EMBL/GenBank/DDBJ whole genome shotgun (WGS) entry which is preliminary data.</text>
</comment>
<gene>
    <name evidence="2" type="ORF">EJB06_19710</name>
</gene>
<evidence type="ECO:0000313" key="3">
    <source>
        <dbReference type="Proteomes" id="UP000278085"/>
    </source>
</evidence>
<dbReference type="AlphaFoldDB" id="A0A430HIM0"/>
<sequence>MNQRFRLTALALVSAAAMAISPAFAQTMKPGLWESVSKTTSSDPVTAKAMADSQKHIANLPAAQRKEMEKSMNQPGGPAMSMNADGSFTVKACVSQKMIDAGANIGLDDGNCKYKQGANVGGTQTFSFTCATPASSGEGKTVYQGNEYTSTMKMTTSVTGKKDVITTETKGKWLGADCGSIKPMEIKPTAAKK</sequence>
<dbReference type="InterPro" id="IPR022061">
    <property type="entry name" value="DUF3617"/>
</dbReference>